<dbReference type="EMBL" id="AP014714">
    <property type="protein sequence ID" value="BAQ22786.1"/>
    <property type="molecule type" value="Genomic_DNA"/>
</dbReference>
<evidence type="ECO:0000313" key="2">
    <source>
        <dbReference type="Proteomes" id="UP000204657"/>
    </source>
</evidence>
<dbReference type="Proteomes" id="UP000204657">
    <property type="component" value="Segment"/>
</dbReference>
<keyword evidence="2" id="KW-1185">Reference proteome</keyword>
<protein>
    <submittedName>
        <fullName evidence="1">Uncharacterized protein</fullName>
    </submittedName>
</protein>
<organism evidence="1 2">
    <name type="scientific">Edwardsiella phage PEi20</name>
    <dbReference type="NCBI Taxonomy" id="1608310"/>
    <lineage>
        <taxon>Viruses</taxon>
        <taxon>Duplodnaviria</taxon>
        <taxon>Heunggongvirae</taxon>
        <taxon>Uroviricota</taxon>
        <taxon>Caudoviricetes</taxon>
        <taxon>Pantevenvirales</taxon>
        <taxon>Straboviridae</taxon>
        <taxon>Tevenvirinae</taxon>
        <taxon>Kanagawavirus</taxon>
        <taxon>Kanagawavirus pei20</taxon>
    </lineage>
</organism>
<evidence type="ECO:0000313" key="1">
    <source>
        <dbReference type="EMBL" id="BAQ22786.1"/>
    </source>
</evidence>
<accession>A0A0B6VTP2</accession>
<dbReference type="GeneID" id="26519235"/>
<dbReference type="OrthoDB" id="27334at10239"/>
<dbReference type="RefSeq" id="YP_009190294.1">
    <property type="nucleotide sequence ID" value="NC_028683.1"/>
</dbReference>
<name>A0A0B6VTP2_9CAUD</name>
<sequence length="66" mass="7446">MSRRELDCAVRTAQAALENLFQIVAEEREDVTMYFTDRSGIDFHNGIRVDGNSITVNGWASSSYQC</sequence>
<reference evidence="1 2" key="1">
    <citation type="submission" date="2015-02" db="EMBL/GenBank/DDBJ databases">
        <title>Complete genome sequences of Edwardsiella bacteriophages, PEi20 and PEi26.</title>
        <authorList>
            <person name="Yasuike M."/>
            <person name="Nishiki I."/>
            <person name="Iwasaki Y."/>
            <person name="Nakamura Y."/>
            <person name="Fujiwara A."/>
            <person name="Hassan E.S."/>
            <person name="Mahmoud M.M."/>
            <person name="Kawato Y."/>
            <person name="Nagai S."/>
            <person name="Kobayashi T."/>
            <person name="Ototake M."/>
            <person name="Nakai T."/>
        </authorList>
    </citation>
    <scope>NUCLEOTIDE SEQUENCE [LARGE SCALE GENOMIC DNA]</scope>
</reference>
<dbReference type="KEGG" id="vg:26519235"/>
<proteinExistence type="predicted"/>